<organism evidence="2 3">
    <name type="scientific">Marasmius crinis-equi</name>
    <dbReference type="NCBI Taxonomy" id="585013"/>
    <lineage>
        <taxon>Eukaryota</taxon>
        <taxon>Fungi</taxon>
        <taxon>Dikarya</taxon>
        <taxon>Basidiomycota</taxon>
        <taxon>Agaricomycotina</taxon>
        <taxon>Agaricomycetes</taxon>
        <taxon>Agaricomycetidae</taxon>
        <taxon>Agaricales</taxon>
        <taxon>Marasmiineae</taxon>
        <taxon>Marasmiaceae</taxon>
        <taxon>Marasmius</taxon>
    </lineage>
</organism>
<feature type="compositionally biased region" description="Polar residues" evidence="1">
    <location>
        <begin position="717"/>
        <end position="730"/>
    </location>
</feature>
<feature type="compositionally biased region" description="Low complexity" evidence="1">
    <location>
        <begin position="277"/>
        <end position="291"/>
    </location>
</feature>
<feature type="region of interest" description="Disordered" evidence="1">
    <location>
        <begin position="257"/>
        <end position="296"/>
    </location>
</feature>
<dbReference type="Proteomes" id="UP001465976">
    <property type="component" value="Unassembled WGS sequence"/>
</dbReference>
<feature type="region of interest" description="Disordered" evidence="1">
    <location>
        <begin position="310"/>
        <end position="350"/>
    </location>
</feature>
<sequence>MGLFVPILRLCLLFFNVYGTFKTLKPPRASSRSRTGLPSQTSILQRKRDMKGCLAIWVVWCCLAIYERHFERIISLFIPFYDEFKSIILLFMIMTRAKGAEPIFLHVLRPLLRPYTGTIDMILDIFRMVGDIIFALLTFFTRSVLDMSQSAHQRLPARLQMLSPFTYFSISLPLPHDPYTIHNPSSGTATQTAEHPVYQAAQYPPVSANGNGLSSYPYQTPNVEGLPLQDFNSIYTPAQPLQDFNSIYTPANFLNPVELPLQSDSPNDPDGHHHRPSPSLQPQHPSPQHSPGLPRENAWQWDWDARQYPGFPSAYPPTPVTHNSHLPSGRGGKGKMKLNRDPWRGPDGTVLEELPEEEAGPSRNLAENQQGFHQSLLPPRKPLNPGFEIRGSSDDLRGGFLINQSNLVRPSHGLGRVAGRSDEIIHEEEDSESDAGDVERDRAALAGVGAHEDMDVDLGEGGFNSDSEVDSDGSFNVTLQTPRAPLPPSGSATSIMTLKSTIRTRASARSLFVSGSAVYPSPVSMIGDNVSRQVGNIEEDGDEGNGKNGLSSRSSSRSRVTGLTTTKDNESTHTLSSGPASEESSVLGSSPSVSVSSLEAAMEADRESEQDEVRVGQKRRHDTFLTGAGAGSSSGHGTVRARQAGRLARTKHDREAERLTTEDEGGSSRSSSRGRPAASLQPRPKLPGKGTKLPAPRLGVSSSNTLPVRKRRKVGDASSQPSDTNESEASVPSKPAKGGRVIGEKPPARVAPPTAATRPKRPVPQRSAGPKSGTSTTQPKATTAIRSSSRLRKGDTDETFVAIQP</sequence>
<feature type="compositionally biased region" description="Basic and acidic residues" evidence="1">
    <location>
        <begin position="650"/>
        <end position="661"/>
    </location>
</feature>
<name>A0ABR3FLE2_9AGAR</name>
<keyword evidence="3" id="KW-1185">Reference proteome</keyword>
<comment type="caution">
    <text evidence="2">The sequence shown here is derived from an EMBL/GenBank/DDBJ whole genome shotgun (WGS) entry which is preliminary data.</text>
</comment>
<feature type="compositionally biased region" description="Low complexity" evidence="1">
    <location>
        <begin position="579"/>
        <end position="601"/>
    </location>
</feature>
<evidence type="ECO:0000313" key="2">
    <source>
        <dbReference type="EMBL" id="KAL0576176.1"/>
    </source>
</evidence>
<feature type="compositionally biased region" description="Polar residues" evidence="1">
    <location>
        <begin position="772"/>
        <end position="788"/>
    </location>
</feature>
<reference evidence="2 3" key="1">
    <citation type="submission" date="2024-02" db="EMBL/GenBank/DDBJ databases">
        <title>A draft genome for the cacao thread blight pathogen Marasmius crinis-equi.</title>
        <authorList>
            <person name="Cohen S.P."/>
            <person name="Baruah I.K."/>
            <person name="Amoako-Attah I."/>
            <person name="Bukari Y."/>
            <person name="Meinhardt L.W."/>
            <person name="Bailey B.A."/>
        </authorList>
    </citation>
    <scope>NUCLEOTIDE SEQUENCE [LARGE SCALE GENOMIC DNA]</scope>
    <source>
        <strain evidence="2 3">GH-76</strain>
    </source>
</reference>
<dbReference type="Pfam" id="PF03134">
    <property type="entry name" value="TB2_DP1_HVA22"/>
    <property type="match status" value="1"/>
</dbReference>
<protein>
    <recommendedName>
        <fullName evidence="4">Protein YOP1</fullName>
    </recommendedName>
</protein>
<dbReference type="InterPro" id="IPR004345">
    <property type="entry name" value="TB2_DP1_HVA22"/>
</dbReference>
<feature type="compositionally biased region" description="Basic and acidic residues" evidence="1">
    <location>
        <begin position="603"/>
        <end position="615"/>
    </location>
</feature>
<evidence type="ECO:0000256" key="1">
    <source>
        <dbReference type="SAM" id="MobiDB-lite"/>
    </source>
</evidence>
<evidence type="ECO:0000313" key="3">
    <source>
        <dbReference type="Proteomes" id="UP001465976"/>
    </source>
</evidence>
<gene>
    <name evidence="2" type="ORF">V5O48_005817</name>
</gene>
<feature type="compositionally biased region" description="Polar residues" evidence="1">
    <location>
        <begin position="561"/>
        <end position="578"/>
    </location>
</feature>
<accession>A0ABR3FLE2</accession>
<feature type="compositionally biased region" description="Low complexity" evidence="1">
    <location>
        <begin position="548"/>
        <end position="559"/>
    </location>
</feature>
<feature type="region of interest" description="Disordered" evidence="1">
    <location>
        <begin position="535"/>
        <end position="805"/>
    </location>
</feature>
<dbReference type="EMBL" id="JBAHYK010000242">
    <property type="protein sequence ID" value="KAL0576176.1"/>
    <property type="molecule type" value="Genomic_DNA"/>
</dbReference>
<evidence type="ECO:0008006" key="4">
    <source>
        <dbReference type="Google" id="ProtNLM"/>
    </source>
</evidence>
<proteinExistence type="predicted"/>